<feature type="region of interest" description="Disordered" evidence="1">
    <location>
        <begin position="369"/>
        <end position="406"/>
    </location>
</feature>
<reference evidence="2 3" key="1">
    <citation type="journal article" date="2012" name="Genome Biol.">
        <title>Genome and low-iron response of an oceanic diatom adapted to chronic iron limitation.</title>
        <authorList>
            <person name="Lommer M."/>
            <person name="Specht M."/>
            <person name="Roy A.S."/>
            <person name="Kraemer L."/>
            <person name="Andreson R."/>
            <person name="Gutowska M.A."/>
            <person name="Wolf J."/>
            <person name="Bergner S.V."/>
            <person name="Schilhabel M.B."/>
            <person name="Klostermeier U.C."/>
            <person name="Beiko R.G."/>
            <person name="Rosenstiel P."/>
            <person name="Hippler M."/>
            <person name="Laroche J."/>
        </authorList>
    </citation>
    <scope>NUCLEOTIDE SEQUENCE [LARGE SCALE GENOMIC DNA]</scope>
    <source>
        <strain evidence="2 3">CCMP1005</strain>
    </source>
</reference>
<protein>
    <recommendedName>
        <fullName evidence="4">Surface protein</fullName>
    </recommendedName>
</protein>
<organism evidence="2 3">
    <name type="scientific">Thalassiosira oceanica</name>
    <name type="common">Marine diatom</name>
    <dbReference type="NCBI Taxonomy" id="159749"/>
    <lineage>
        <taxon>Eukaryota</taxon>
        <taxon>Sar</taxon>
        <taxon>Stramenopiles</taxon>
        <taxon>Ochrophyta</taxon>
        <taxon>Bacillariophyta</taxon>
        <taxon>Coscinodiscophyceae</taxon>
        <taxon>Thalassiosirophycidae</taxon>
        <taxon>Thalassiosirales</taxon>
        <taxon>Thalassiosiraceae</taxon>
        <taxon>Thalassiosira</taxon>
    </lineage>
</organism>
<evidence type="ECO:0000256" key="1">
    <source>
        <dbReference type="SAM" id="MobiDB-lite"/>
    </source>
</evidence>
<dbReference type="Proteomes" id="UP000266841">
    <property type="component" value="Unassembled WGS sequence"/>
</dbReference>
<proteinExistence type="predicted"/>
<dbReference type="EMBL" id="AGNL01015316">
    <property type="protein sequence ID" value="EJK66026.1"/>
    <property type="molecule type" value="Genomic_DNA"/>
</dbReference>
<comment type="caution">
    <text evidence="2">The sequence shown here is derived from an EMBL/GenBank/DDBJ whole genome shotgun (WGS) entry which is preliminary data.</text>
</comment>
<dbReference type="eggNOG" id="ENOG502S5CA">
    <property type="taxonomic scope" value="Eukaryota"/>
</dbReference>
<evidence type="ECO:0000313" key="2">
    <source>
        <dbReference type="EMBL" id="EJK66026.1"/>
    </source>
</evidence>
<dbReference type="AlphaFoldDB" id="K0SYD8"/>
<dbReference type="Pfam" id="PF03382">
    <property type="entry name" value="DUF285"/>
    <property type="match status" value="1"/>
</dbReference>
<dbReference type="NCBIfam" id="TIGR02167">
    <property type="entry name" value="Liste_lipo_26"/>
    <property type="match status" value="3"/>
</dbReference>
<name>K0SYD8_THAOC</name>
<evidence type="ECO:0008006" key="4">
    <source>
        <dbReference type="Google" id="ProtNLM"/>
    </source>
</evidence>
<dbReference type="InterPro" id="IPR011889">
    <property type="entry name" value="Liste_lipo_26"/>
</dbReference>
<dbReference type="OrthoDB" id="47649at2759"/>
<sequence>MKGIRSLPILAAVVSSGGDLPDFFATAVIAAANGTVPCFLDREELKTAVDKYIAEDCADNSTCAVGEAYGWPMNAWCVSNVTDMSDMFLEAEEFNEDISGWDVSRVTDMNGMFREARAFEGNVSEWNVSQVTDMSGMFWDARAFNGDVSAWDISRVADISNLFKRAASFNAPLSTWDVSKVTDMDSVFQRAVVFNSDLSAWDVARVTDMSKMFQRALAFNGDLTAWDVSRVTNMGGIFYEATSFHGQGVSSWNVSKTGEPCSPCDFAVFCFSEACAFRDKTGEWSDPMAHCNFGAAYCEFCFTDSSCYGFGIDYVLDKGGESAKTLSTEHPLAVVTEEDQFLNNQSAEAEASLEAEILVEDDEQVVKPSAETETLQRENYGSAGEIAGSNGKTKDHNDGIVGNQQSEEDFDSSIGSVLVATSGLVLALLGIIWTQ</sequence>
<dbReference type="InterPro" id="IPR005046">
    <property type="entry name" value="DUF285"/>
</dbReference>
<gene>
    <name evidence="2" type="ORF">THAOC_13071</name>
</gene>
<evidence type="ECO:0000313" key="3">
    <source>
        <dbReference type="Proteomes" id="UP000266841"/>
    </source>
</evidence>
<accession>K0SYD8</accession>
<keyword evidence="3" id="KW-1185">Reference proteome</keyword>